<evidence type="ECO:0000313" key="5">
    <source>
        <dbReference type="Proteomes" id="UP001141434"/>
    </source>
</evidence>
<dbReference type="Proteomes" id="UP001141434">
    <property type="component" value="Unassembled WGS sequence"/>
</dbReference>
<dbReference type="EMBL" id="JAPMSZ010000009">
    <property type="protein sequence ID" value="KAJ5091912.1"/>
    <property type="molecule type" value="Genomic_DNA"/>
</dbReference>
<proteinExistence type="predicted"/>
<name>A0A9W9F1M5_9EURO</name>
<evidence type="ECO:0000259" key="3">
    <source>
        <dbReference type="PROSITE" id="PS50075"/>
    </source>
</evidence>
<dbReference type="Pfam" id="PF00550">
    <property type="entry name" value="PP-binding"/>
    <property type="match status" value="1"/>
</dbReference>
<dbReference type="Pfam" id="PF23562">
    <property type="entry name" value="AMP-binding_C_3"/>
    <property type="match status" value="1"/>
</dbReference>
<comment type="caution">
    <text evidence="4">The sequence shown here is derived from an EMBL/GenBank/DDBJ whole genome shotgun (WGS) entry which is preliminary data.</text>
</comment>
<dbReference type="OrthoDB" id="429813at2759"/>
<dbReference type="SUPFAM" id="SSF51735">
    <property type="entry name" value="NAD(P)-binding Rossmann-fold domains"/>
    <property type="match status" value="1"/>
</dbReference>
<dbReference type="InterPro" id="IPR042099">
    <property type="entry name" value="ANL_N_sf"/>
</dbReference>
<dbReference type="Gene3D" id="1.10.1200.10">
    <property type="entry name" value="ACP-like"/>
    <property type="match status" value="1"/>
</dbReference>
<sequence length="1104" mass="122062">MGSIPSSKDLLLPAALDNRVRNNPQGMWAKFPVSDTTYELGLHVATNQQVANAVNRVAWTLEETLGRGQNFETIAYIGPNDPRCYVVLLAAVKVGYKAFFPSPRNSKIAHINLLERLHCKTLITTTPEPPCVPQILEDYSMQQIYLPGLLELLQSENIPCYPYEKSFSEAQNDPIFVLHTSGSTGKHFNTESSLKEISIDLLLIGIPKPLVYTNEFTTRFANAMSLPAPEGHISLNEKYKSGSFFTLLPAFHVAGVGFALIVPLFSESIPVFPLPAKPPTTEGFLEAVKYTEFDWAFLLPVILDELSRDPAALEMVSSKLQYLYYTGGSLPQTAGETLAEKIPVYQCMGSSEKAGLPLIQPADNSVKDSWRYIQVHPSIHAEFRHRFEDLHELVIAKNDMFERYQPVFAHFPHLAEYETRDLFSAHPTRPDLWRHRGRIDDIVVFINGEKTNPISFEQEVSRHPEVRSALVAGDQRFEACLLVELHSPGPHSPEEQSQIIERIWPAVKKANAQCPAHARVSKARIMFSDPAMPMPRAGKGTVQRQCTLNLYADLIDKLYATTGDGPSKVDIESIGLSNPVAVTKIVRMLVLDLTEWTEFKDDDDFFALGMDSLQVLQLSRELKALGLANAAPSTIYSSPSVELLVESILHSSQGSVSNRYLEHKRLQVMASTLQRYESEIDNISETVGKAEPRVNTPESEVIILTGSTGAVGSHILYELLQNKTVSHVYCLNRGNDSRVVQESRNAERGIPASFSPAQVTFLAVDLSKPSFGLETAAYEKILSTTTQIIHNAWPVNFNQRLQSFQPSLDGVLNLISFAAHAKLSPSLFFLSSISAVTNYHQVPDAASQVPETAVTSLECPGHMGYGESKYLTERMLDHASTKLNIKTGVARVGQVAGTAHNPRGWNQHEWFPSLVVSSRALRALPLSLGSFEDVSCSGGLMDSVDWVPIDQLATVLVELSGKVSLLSTQPANTGVRVFHPLNPHPRQWNSLAPVVARTVQATLAAARNGDSTVPEIRLVKYSEWLELLRASAAGLETAGKEQTLREVPASKLLEFFEESLVVKGADQSPRQLAITQALEASPSLRSLEAIRDEWVEGWVQGWLL</sequence>
<gene>
    <name evidence="4" type="ORF">NUU61_006782</name>
</gene>
<keyword evidence="5" id="KW-1185">Reference proteome</keyword>
<dbReference type="InterPro" id="IPR036291">
    <property type="entry name" value="NAD(P)-bd_dom_sf"/>
</dbReference>
<dbReference type="InterPro" id="IPR000873">
    <property type="entry name" value="AMP-dep_synth/lig_dom"/>
</dbReference>
<dbReference type="Pfam" id="PF00501">
    <property type="entry name" value="AMP-binding"/>
    <property type="match status" value="1"/>
</dbReference>
<dbReference type="InterPro" id="IPR051414">
    <property type="entry name" value="Adenylate-forming_Reductase"/>
</dbReference>
<organism evidence="4 5">
    <name type="scientific">Penicillium alfredii</name>
    <dbReference type="NCBI Taxonomy" id="1506179"/>
    <lineage>
        <taxon>Eukaryota</taxon>
        <taxon>Fungi</taxon>
        <taxon>Dikarya</taxon>
        <taxon>Ascomycota</taxon>
        <taxon>Pezizomycotina</taxon>
        <taxon>Eurotiomycetes</taxon>
        <taxon>Eurotiomycetidae</taxon>
        <taxon>Eurotiales</taxon>
        <taxon>Aspergillaceae</taxon>
        <taxon>Penicillium</taxon>
    </lineage>
</organism>
<dbReference type="InterPro" id="IPR013120">
    <property type="entry name" value="FAR_NAD-bd"/>
</dbReference>
<evidence type="ECO:0000313" key="4">
    <source>
        <dbReference type="EMBL" id="KAJ5091912.1"/>
    </source>
</evidence>
<protein>
    <submittedName>
        <fullName evidence="4">NRPS-like enzyme</fullName>
    </submittedName>
</protein>
<dbReference type="InterPro" id="IPR009081">
    <property type="entry name" value="PP-bd_ACP"/>
</dbReference>
<dbReference type="InterPro" id="IPR036736">
    <property type="entry name" value="ACP-like_sf"/>
</dbReference>
<keyword evidence="2" id="KW-0597">Phosphoprotein</keyword>
<dbReference type="SUPFAM" id="SSF56801">
    <property type="entry name" value="Acetyl-CoA synthetase-like"/>
    <property type="match status" value="1"/>
</dbReference>
<feature type="domain" description="Carrier" evidence="3">
    <location>
        <begin position="577"/>
        <end position="652"/>
    </location>
</feature>
<dbReference type="AlphaFoldDB" id="A0A9W9F1M5"/>
<reference evidence="4" key="2">
    <citation type="journal article" date="2023" name="IMA Fungus">
        <title>Comparative genomic study of the Penicillium genus elucidates a diverse pangenome and 15 lateral gene transfer events.</title>
        <authorList>
            <person name="Petersen C."/>
            <person name="Sorensen T."/>
            <person name="Nielsen M.R."/>
            <person name="Sondergaard T.E."/>
            <person name="Sorensen J.L."/>
            <person name="Fitzpatrick D.A."/>
            <person name="Frisvad J.C."/>
            <person name="Nielsen K.L."/>
        </authorList>
    </citation>
    <scope>NUCLEOTIDE SEQUENCE</scope>
    <source>
        <strain evidence="4">IBT 34128</strain>
    </source>
</reference>
<dbReference type="GO" id="GO:0044550">
    <property type="term" value="P:secondary metabolite biosynthetic process"/>
    <property type="evidence" value="ECO:0007669"/>
    <property type="project" value="UniProtKB-ARBA"/>
</dbReference>
<dbReference type="PANTHER" id="PTHR43439">
    <property type="entry name" value="PHENYLACETATE-COENZYME A LIGASE"/>
    <property type="match status" value="1"/>
</dbReference>
<dbReference type="Gene3D" id="3.40.50.720">
    <property type="entry name" value="NAD(P)-binding Rossmann-like Domain"/>
    <property type="match status" value="1"/>
</dbReference>
<dbReference type="PANTHER" id="PTHR43439:SF2">
    <property type="entry name" value="ENZYME, PUTATIVE (JCVI)-RELATED"/>
    <property type="match status" value="1"/>
</dbReference>
<dbReference type="SUPFAM" id="SSF47336">
    <property type="entry name" value="ACP-like"/>
    <property type="match status" value="1"/>
</dbReference>
<dbReference type="GeneID" id="81396478"/>
<dbReference type="PROSITE" id="PS00012">
    <property type="entry name" value="PHOSPHOPANTETHEINE"/>
    <property type="match status" value="1"/>
</dbReference>
<dbReference type="Gene3D" id="3.40.50.12780">
    <property type="entry name" value="N-terminal domain of ligase-like"/>
    <property type="match status" value="1"/>
</dbReference>
<dbReference type="Pfam" id="PF07993">
    <property type="entry name" value="NAD_binding_4"/>
    <property type="match status" value="1"/>
</dbReference>
<keyword evidence="1" id="KW-0596">Phosphopantetheine</keyword>
<evidence type="ECO:0000256" key="1">
    <source>
        <dbReference type="ARBA" id="ARBA00022450"/>
    </source>
</evidence>
<dbReference type="InterPro" id="IPR006162">
    <property type="entry name" value="Ppantetheine_attach_site"/>
</dbReference>
<evidence type="ECO:0000256" key="2">
    <source>
        <dbReference type="ARBA" id="ARBA00022553"/>
    </source>
</evidence>
<dbReference type="PROSITE" id="PS50075">
    <property type="entry name" value="CARRIER"/>
    <property type="match status" value="1"/>
</dbReference>
<dbReference type="RefSeq" id="XP_056510109.1">
    <property type="nucleotide sequence ID" value="XM_056657309.1"/>
</dbReference>
<reference evidence="4" key="1">
    <citation type="submission" date="2022-11" db="EMBL/GenBank/DDBJ databases">
        <authorList>
            <person name="Petersen C."/>
        </authorList>
    </citation>
    <scope>NUCLEOTIDE SEQUENCE</scope>
    <source>
        <strain evidence="4">IBT 34128</strain>
    </source>
</reference>
<accession>A0A9W9F1M5</accession>